<gene>
    <name evidence="4" type="primary">ytrB</name>
    <name evidence="4" type="ORF">PAECIP111893_03540</name>
</gene>
<keyword evidence="5" id="KW-1185">Reference proteome</keyword>
<dbReference type="PROSITE" id="PS50893">
    <property type="entry name" value="ABC_TRANSPORTER_2"/>
    <property type="match status" value="1"/>
</dbReference>
<evidence type="ECO:0000313" key="4">
    <source>
        <dbReference type="EMBL" id="CAH1212455.1"/>
    </source>
</evidence>
<evidence type="ECO:0000259" key="3">
    <source>
        <dbReference type="PROSITE" id="PS50893"/>
    </source>
</evidence>
<keyword evidence="1" id="KW-0547">Nucleotide-binding</keyword>
<name>A0ABN8GRK0_9BACL</name>
<feature type="domain" description="ABC transporter" evidence="3">
    <location>
        <begin position="12"/>
        <end position="235"/>
    </location>
</feature>
<evidence type="ECO:0000313" key="5">
    <source>
        <dbReference type="Proteomes" id="UP000838686"/>
    </source>
</evidence>
<dbReference type="EMBL" id="CAKMMF010000020">
    <property type="protein sequence ID" value="CAH1212455.1"/>
    <property type="molecule type" value="Genomic_DNA"/>
</dbReference>
<reference evidence="4" key="1">
    <citation type="submission" date="2022-01" db="EMBL/GenBank/DDBJ databases">
        <authorList>
            <person name="Criscuolo A."/>
        </authorList>
    </citation>
    <scope>NUCLEOTIDE SEQUENCE</scope>
    <source>
        <strain evidence="4">CIP111893</strain>
    </source>
</reference>
<dbReference type="InterPro" id="IPR003439">
    <property type="entry name" value="ABC_transporter-like_ATP-bd"/>
</dbReference>
<dbReference type="PANTHER" id="PTHR43158:SF1">
    <property type="entry name" value="ABC TRANSPORTER, ATP-BINDING PROTEIN"/>
    <property type="match status" value="1"/>
</dbReference>
<dbReference type="InterPro" id="IPR017871">
    <property type="entry name" value="ABC_transporter-like_CS"/>
</dbReference>
<sequence>MTGQPNSADAVVVFEGVGKKFIGRTAVSNMSFTIPKGQIIGVIGINGSGKSTVLKLMAGLQKPSGGRVLVNGQTANRLSCRDVAFLPEQDVFYSAHTVRRTLDFYRVMFQDFNIAKALSIAESFELDLDQRIAKLSKGNRARLKIVLALSRQTPLVVMDEPLSGLDPLVRESIIKSLIANVDMERQTLVMSTHEVGEIEPLLDKVMLIHEGEVRGYEAVEDIQSEYGIGLVSWMRELSGERRRDGI</sequence>
<proteinExistence type="predicted"/>
<organism evidence="4 5">
    <name type="scientific">Paenibacillus plantiphilus</name>
    <dbReference type="NCBI Taxonomy" id="2905650"/>
    <lineage>
        <taxon>Bacteria</taxon>
        <taxon>Bacillati</taxon>
        <taxon>Bacillota</taxon>
        <taxon>Bacilli</taxon>
        <taxon>Bacillales</taxon>
        <taxon>Paenibacillaceae</taxon>
        <taxon>Paenibacillus</taxon>
    </lineage>
</organism>
<dbReference type="PANTHER" id="PTHR43158">
    <property type="entry name" value="SKFA PEPTIDE EXPORT ATP-BINDING PROTEIN SKFE"/>
    <property type="match status" value="1"/>
</dbReference>
<evidence type="ECO:0000256" key="1">
    <source>
        <dbReference type="ARBA" id="ARBA00022741"/>
    </source>
</evidence>
<dbReference type="Proteomes" id="UP000838686">
    <property type="component" value="Unassembled WGS sequence"/>
</dbReference>
<dbReference type="RefSeq" id="WP_236343904.1">
    <property type="nucleotide sequence ID" value="NZ_CAKMMF010000020.1"/>
</dbReference>
<dbReference type="Pfam" id="PF00005">
    <property type="entry name" value="ABC_tran"/>
    <property type="match status" value="1"/>
</dbReference>
<dbReference type="SMART" id="SM00382">
    <property type="entry name" value="AAA"/>
    <property type="match status" value="1"/>
</dbReference>
<accession>A0ABN8GRK0</accession>
<evidence type="ECO:0000256" key="2">
    <source>
        <dbReference type="ARBA" id="ARBA00022840"/>
    </source>
</evidence>
<dbReference type="InterPro" id="IPR003593">
    <property type="entry name" value="AAA+_ATPase"/>
</dbReference>
<dbReference type="Gene3D" id="3.40.50.300">
    <property type="entry name" value="P-loop containing nucleotide triphosphate hydrolases"/>
    <property type="match status" value="1"/>
</dbReference>
<dbReference type="GO" id="GO:0005524">
    <property type="term" value="F:ATP binding"/>
    <property type="evidence" value="ECO:0007669"/>
    <property type="project" value="UniProtKB-KW"/>
</dbReference>
<dbReference type="PROSITE" id="PS00211">
    <property type="entry name" value="ABC_TRANSPORTER_1"/>
    <property type="match status" value="1"/>
</dbReference>
<dbReference type="SUPFAM" id="SSF52540">
    <property type="entry name" value="P-loop containing nucleoside triphosphate hydrolases"/>
    <property type="match status" value="1"/>
</dbReference>
<keyword evidence="2 4" id="KW-0067">ATP-binding</keyword>
<protein>
    <submittedName>
        <fullName evidence="4">ABC transporter ATP-binding protein YtrB</fullName>
    </submittedName>
</protein>
<dbReference type="CDD" id="cd03230">
    <property type="entry name" value="ABC_DR_subfamily_A"/>
    <property type="match status" value="1"/>
</dbReference>
<comment type="caution">
    <text evidence="4">The sequence shown here is derived from an EMBL/GenBank/DDBJ whole genome shotgun (WGS) entry which is preliminary data.</text>
</comment>
<dbReference type="InterPro" id="IPR027417">
    <property type="entry name" value="P-loop_NTPase"/>
</dbReference>